<gene>
    <name evidence="2" type="ORF">SAMN05660895_2164</name>
</gene>
<accession>A0A1I7NKL1</accession>
<dbReference type="GO" id="GO:0006950">
    <property type="term" value="P:response to stress"/>
    <property type="evidence" value="ECO:0007669"/>
    <property type="project" value="UniProtKB-ARBA"/>
</dbReference>
<dbReference type="InterPro" id="IPR006640">
    <property type="entry name" value="SprT-like_domain"/>
</dbReference>
<dbReference type="AlphaFoldDB" id="A0A1I7NKL1"/>
<dbReference type="OrthoDB" id="267364at2"/>
<evidence type="ECO:0000259" key="1">
    <source>
        <dbReference type="Pfam" id="PF10263"/>
    </source>
</evidence>
<protein>
    <submittedName>
        <fullName evidence="2">SprT-like family protein</fullName>
    </submittedName>
</protein>
<dbReference type="RefSeq" id="WP_092460418.1">
    <property type="nucleotide sequence ID" value="NZ_FPCJ01000001.1"/>
</dbReference>
<keyword evidence="3" id="KW-1185">Reference proteome</keyword>
<proteinExistence type="predicted"/>
<dbReference type="Proteomes" id="UP000199537">
    <property type="component" value="Unassembled WGS sequence"/>
</dbReference>
<reference evidence="3" key="1">
    <citation type="submission" date="2016-10" db="EMBL/GenBank/DDBJ databases">
        <authorList>
            <person name="Varghese N."/>
            <person name="Submissions S."/>
        </authorList>
    </citation>
    <scope>NUCLEOTIDE SEQUENCE [LARGE SCALE GENOMIC DNA]</scope>
    <source>
        <strain evidence="3">DSM 14807</strain>
    </source>
</reference>
<name>A0A1I7NKL1_9BACT</name>
<evidence type="ECO:0000313" key="3">
    <source>
        <dbReference type="Proteomes" id="UP000199537"/>
    </source>
</evidence>
<organism evidence="2 3">
    <name type="scientific">Thermoflavifilum thermophilum</name>
    <dbReference type="NCBI Taxonomy" id="1393122"/>
    <lineage>
        <taxon>Bacteria</taxon>
        <taxon>Pseudomonadati</taxon>
        <taxon>Bacteroidota</taxon>
        <taxon>Chitinophagia</taxon>
        <taxon>Chitinophagales</taxon>
        <taxon>Chitinophagaceae</taxon>
        <taxon>Thermoflavifilum</taxon>
    </lineage>
</organism>
<dbReference type="Pfam" id="PF10263">
    <property type="entry name" value="SprT-like"/>
    <property type="match status" value="1"/>
</dbReference>
<dbReference type="STRING" id="1393122.SAMN05660895_2164"/>
<dbReference type="EMBL" id="FPCJ01000001">
    <property type="protein sequence ID" value="SFV35139.1"/>
    <property type="molecule type" value="Genomic_DNA"/>
</dbReference>
<evidence type="ECO:0000313" key="2">
    <source>
        <dbReference type="EMBL" id="SFV35139.1"/>
    </source>
</evidence>
<feature type="domain" description="SprT-like" evidence="1">
    <location>
        <begin position="45"/>
        <end position="108"/>
    </location>
</feature>
<sequence>MARKVEAHLHALSHYLPEGALPRVLDYLQQYKVHLTITLPRQTVLGDYRHPDDYSGHRISINGNLNRYEFLITLLHELAHLIVFIQHGNRVETHGAEWQAVYARLLKEFMALQIFPNDIEHVLNQTLQRPAATKAGEQALARVLRKYNPHKDGMVLIEELQLGEWFTAEDGKLYERGPKLRTRYKCKQLDTGREYLFHALYEVKRWTENKQQESEK</sequence>